<feature type="signal peptide" evidence="1">
    <location>
        <begin position="1"/>
        <end position="42"/>
    </location>
</feature>
<keyword evidence="1" id="KW-0732">Signal</keyword>
<dbReference type="Proteomes" id="UP000824066">
    <property type="component" value="Chromosome"/>
</dbReference>
<evidence type="ECO:0000256" key="1">
    <source>
        <dbReference type="SAM" id="SignalP"/>
    </source>
</evidence>
<dbReference type="RefSeq" id="WP_217859965.1">
    <property type="nucleotide sequence ID" value="NZ_CP077080.1"/>
</dbReference>
<dbReference type="EMBL" id="CP077080">
    <property type="protein sequence ID" value="QXI51758.1"/>
    <property type="molecule type" value="Genomic_DNA"/>
</dbReference>
<organism evidence="2 3">
    <name type="scientific">Pseudomonas canavaninivorans</name>
    <dbReference type="NCBI Taxonomy" id="2842348"/>
    <lineage>
        <taxon>Bacteria</taxon>
        <taxon>Pseudomonadati</taxon>
        <taxon>Pseudomonadota</taxon>
        <taxon>Gammaproteobacteria</taxon>
        <taxon>Pseudomonadales</taxon>
        <taxon>Pseudomonadaceae</taxon>
        <taxon>Pseudomonas</taxon>
    </lineage>
</organism>
<reference evidence="2 3" key="1">
    <citation type="journal article" date="2021" name="Microorganisms">
        <title>The Ever-Expanding Pseudomonas Genus: Description of 43 New Species and Partition of the Pseudomonas putida Group.</title>
        <authorList>
            <person name="Girard L."/>
            <person name="Lood C."/>
            <person name="Hofte M."/>
            <person name="Vandamme P."/>
            <person name="Rokni-Zadeh H."/>
            <person name="van Noort V."/>
            <person name="Lavigne R."/>
            <person name="De Mot R."/>
        </authorList>
    </citation>
    <scope>NUCLEOTIDE SEQUENCE [LARGE SCALE GENOMIC DNA]</scope>
    <source>
        <strain evidence="2 3">SWRI17</strain>
    </source>
</reference>
<sequence length="151" mass="16903">MIMRLADYRRTKIVVCPPRFLNNLQIIALACICLLGPLSAQAWTDDGKTIVFSHGEIDHCKQFALEAGEIMLARQSNEPPRYQYDQYGAPSEATLGMRDILKKLVLTYPARDTAAEKRSDLEDFAKKAKRICIKAYMEAVPASPSQRTAAP</sequence>
<dbReference type="PROSITE" id="PS51257">
    <property type="entry name" value="PROKAR_LIPOPROTEIN"/>
    <property type="match status" value="1"/>
</dbReference>
<keyword evidence="3" id="KW-1185">Reference proteome</keyword>
<feature type="chain" id="PRO_5045816452" evidence="1">
    <location>
        <begin position="43"/>
        <end position="151"/>
    </location>
</feature>
<protein>
    <submittedName>
        <fullName evidence="2">Uncharacterized protein</fullName>
    </submittedName>
</protein>
<name>A0ABX8Q9B0_PSECO</name>
<gene>
    <name evidence="2" type="ORF">KSS97_19735</name>
</gene>
<accession>A0ABX8Q9B0</accession>
<proteinExistence type="predicted"/>
<evidence type="ECO:0000313" key="2">
    <source>
        <dbReference type="EMBL" id="QXI51758.1"/>
    </source>
</evidence>
<evidence type="ECO:0000313" key="3">
    <source>
        <dbReference type="Proteomes" id="UP000824066"/>
    </source>
</evidence>